<organism evidence="6 7">
    <name type="scientific">Entotheonella factor</name>
    <dbReference type="NCBI Taxonomy" id="1429438"/>
    <lineage>
        <taxon>Bacteria</taxon>
        <taxon>Pseudomonadati</taxon>
        <taxon>Nitrospinota/Tectimicrobiota group</taxon>
        <taxon>Candidatus Tectimicrobiota</taxon>
        <taxon>Candidatus Entotheonellia</taxon>
        <taxon>Candidatus Entotheonellales</taxon>
        <taxon>Candidatus Entotheonellaceae</taxon>
        <taxon>Candidatus Entotheonella</taxon>
    </lineage>
</organism>
<keyword evidence="1 2" id="KW-0663">Pyridoxal phosphate</keyword>
<dbReference type="PANTHER" id="PTHR10146">
    <property type="entry name" value="PROLINE SYNTHETASE CO-TRANSCRIBED BACTERIAL HOMOLOG PROTEIN"/>
    <property type="match status" value="1"/>
</dbReference>
<dbReference type="FunFam" id="3.20.20.10:FF:000018">
    <property type="entry name" value="Pyridoxal phosphate homeostasis protein"/>
    <property type="match status" value="1"/>
</dbReference>
<dbReference type="EMBL" id="AZHW01001131">
    <property type="protein sequence ID" value="ETW94018.1"/>
    <property type="molecule type" value="Genomic_DNA"/>
</dbReference>
<dbReference type="HOGENOM" id="CLU_059988_1_0_7"/>
<dbReference type="Proteomes" id="UP000019141">
    <property type="component" value="Unassembled WGS sequence"/>
</dbReference>
<feature type="modified residue" description="N6-(pyridoxal phosphate)lysine" evidence="2 3">
    <location>
        <position position="41"/>
    </location>
</feature>
<dbReference type="Pfam" id="PF01168">
    <property type="entry name" value="Ala_racemase_N"/>
    <property type="match status" value="1"/>
</dbReference>
<dbReference type="SUPFAM" id="SSF51419">
    <property type="entry name" value="PLP-binding barrel"/>
    <property type="match status" value="1"/>
</dbReference>
<comment type="cofactor">
    <cofactor evidence="3">
        <name>pyridoxal 5'-phosphate</name>
        <dbReference type="ChEBI" id="CHEBI:597326"/>
    </cofactor>
</comment>
<sequence>MPDDKVRSIAENVARVKARIEQAARRAGRNPSDVRLVAASKMVDSARIRAALASGVDVLGENYLQEARQKIGQLGAHAAEWHCIGALQRNKVRYIFDLFSMVHAVDRLELADEINRRGERLGRRMSVLLEVNLGGEATKSGFTSQALMQEVEQLATMSHLQVCGLMTIPPPAPSPEAARPFFQELRDLRDRLAQRGMAGLAFDELSMGMTADFEVAIEEGATLVRVGTAIFGPRPAPQHA</sequence>
<evidence type="ECO:0000256" key="3">
    <source>
        <dbReference type="PIRSR" id="PIRSR004848-1"/>
    </source>
</evidence>
<comment type="function">
    <text evidence="2">Pyridoxal 5'-phosphate (PLP)-binding protein, which is involved in PLP homeostasis.</text>
</comment>
<dbReference type="GO" id="GO:0030170">
    <property type="term" value="F:pyridoxal phosphate binding"/>
    <property type="evidence" value="ECO:0007669"/>
    <property type="project" value="UniProtKB-UniRule"/>
</dbReference>
<dbReference type="InterPro" id="IPR001608">
    <property type="entry name" value="Ala_racemase_N"/>
</dbReference>
<evidence type="ECO:0000313" key="6">
    <source>
        <dbReference type="EMBL" id="ETW94018.1"/>
    </source>
</evidence>
<dbReference type="PIRSF" id="PIRSF004848">
    <property type="entry name" value="YBL036c_PLPDEIII"/>
    <property type="match status" value="1"/>
</dbReference>
<protein>
    <recommendedName>
        <fullName evidence="2">Pyridoxal phosphate homeostasis protein</fullName>
        <shortName evidence="2">PLP homeostasis protein</shortName>
    </recommendedName>
</protein>
<evidence type="ECO:0000313" key="7">
    <source>
        <dbReference type="Proteomes" id="UP000019141"/>
    </source>
</evidence>
<feature type="domain" description="Alanine racemase N-terminal" evidence="5">
    <location>
        <begin position="13"/>
        <end position="235"/>
    </location>
</feature>
<dbReference type="NCBIfam" id="TIGR00044">
    <property type="entry name" value="YggS family pyridoxal phosphate-dependent enzyme"/>
    <property type="match status" value="1"/>
</dbReference>
<dbReference type="CDD" id="cd00635">
    <property type="entry name" value="PLPDE_III_YBL036c_like"/>
    <property type="match status" value="1"/>
</dbReference>
<dbReference type="PANTHER" id="PTHR10146:SF14">
    <property type="entry name" value="PYRIDOXAL PHOSPHATE HOMEOSTASIS PROTEIN"/>
    <property type="match status" value="1"/>
</dbReference>
<comment type="caution">
    <text evidence="6">The sequence shown here is derived from an EMBL/GenBank/DDBJ whole genome shotgun (WGS) entry which is preliminary data.</text>
</comment>
<dbReference type="AlphaFoldDB" id="W4L7G2"/>
<keyword evidence="7" id="KW-1185">Reference proteome</keyword>
<evidence type="ECO:0000256" key="4">
    <source>
        <dbReference type="RuleBase" id="RU004514"/>
    </source>
</evidence>
<dbReference type="InterPro" id="IPR029066">
    <property type="entry name" value="PLP-binding_barrel"/>
</dbReference>
<dbReference type="Gene3D" id="3.20.20.10">
    <property type="entry name" value="Alanine racemase"/>
    <property type="match status" value="1"/>
</dbReference>
<proteinExistence type="inferred from homology"/>
<reference evidence="6 7" key="1">
    <citation type="journal article" date="2014" name="Nature">
        <title>An environmental bacterial taxon with a large and distinct metabolic repertoire.</title>
        <authorList>
            <person name="Wilson M.C."/>
            <person name="Mori T."/>
            <person name="Ruckert C."/>
            <person name="Uria A.R."/>
            <person name="Helf M.J."/>
            <person name="Takada K."/>
            <person name="Gernert C."/>
            <person name="Steffens U.A."/>
            <person name="Heycke N."/>
            <person name="Schmitt S."/>
            <person name="Rinke C."/>
            <person name="Helfrich E.J."/>
            <person name="Brachmann A.O."/>
            <person name="Gurgui C."/>
            <person name="Wakimoto T."/>
            <person name="Kracht M."/>
            <person name="Crusemann M."/>
            <person name="Hentschel U."/>
            <person name="Abe I."/>
            <person name="Matsunaga S."/>
            <person name="Kalinowski J."/>
            <person name="Takeyama H."/>
            <person name="Piel J."/>
        </authorList>
    </citation>
    <scope>NUCLEOTIDE SEQUENCE [LARGE SCALE GENOMIC DNA]</scope>
    <source>
        <strain evidence="7">TSY1</strain>
    </source>
</reference>
<comment type="similarity">
    <text evidence="2 4">Belongs to the pyridoxal phosphate-binding protein YggS/PROSC family.</text>
</comment>
<dbReference type="PATRIC" id="fig|1429438.4.peg.6892"/>
<name>W4L7G2_ENTF1</name>
<gene>
    <name evidence="6" type="ORF">ETSY1_36655</name>
</gene>
<evidence type="ECO:0000259" key="5">
    <source>
        <dbReference type="Pfam" id="PF01168"/>
    </source>
</evidence>
<evidence type="ECO:0000256" key="1">
    <source>
        <dbReference type="ARBA" id="ARBA00022898"/>
    </source>
</evidence>
<accession>W4L7G2</accession>
<dbReference type="HAMAP" id="MF_02087">
    <property type="entry name" value="PLP_homeostasis"/>
    <property type="match status" value="1"/>
</dbReference>
<evidence type="ECO:0000256" key="2">
    <source>
        <dbReference type="HAMAP-Rule" id="MF_02087"/>
    </source>
</evidence>
<dbReference type="InterPro" id="IPR011078">
    <property type="entry name" value="PyrdxlP_homeostasis"/>
</dbReference>